<dbReference type="RefSeq" id="WP_176588898.1">
    <property type="nucleotide sequence ID" value="NZ_CABMNB010000036.1"/>
</dbReference>
<sequence>MSQANIPNITPIVTLSREEALNLLLASVAIEELGLAHIINAEAEKLQFAIGTLPGLSVPATISDLLAVNSSVNTTMQSLIRNELLLQTKLENILATPSVTAATGLTGPTGPTGATGATGAIGATGATGATGVSGPVLTANNIKVGSFIQRVITPGSPYIFDTIIVSNGAGITFIPGTADINLRPNSIYWIESYLEGAETPTGGIGYALRLNGVSLFGSHVGNAGAVGVDEQLSGAYILNTGAGVNVLQMFNDNNTSTTTASNGTIGASLTIMQIG</sequence>
<organism evidence="1 2">
    <name type="scientific">Paenibacillus thiaminolyticus</name>
    <name type="common">Bacillus thiaminolyticus</name>
    <dbReference type="NCBI Taxonomy" id="49283"/>
    <lineage>
        <taxon>Bacteria</taxon>
        <taxon>Bacillati</taxon>
        <taxon>Bacillota</taxon>
        <taxon>Bacilli</taxon>
        <taxon>Bacillales</taxon>
        <taxon>Paenibacillaceae</taxon>
        <taxon>Paenibacillus</taxon>
    </lineage>
</organism>
<proteinExistence type="predicted"/>
<evidence type="ECO:0000313" key="1">
    <source>
        <dbReference type="EMBL" id="MCY9610924.1"/>
    </source>
</evidence>
<reference evidence="1 2" key="1">
    <citation type="submission" date="2022-05" db="EMBL/GenBank/DDBJ databases">
        <title>Genome Sequencing of Bee-Associated Microbes.</title>
        <authorList>
            <person name="Dunlap C."/>
        </authorList>
    </citation>
    <scope>NUCLEOTIDE SEQUENCE [LARGE SCALE GENOMIC DNA]</scope>
    <source>
        <strain evidence="1 2">NRRL B-14613</strain>
    </source>
</reference>
<evidence type="ECO:0000313" key="2">
    <source>
        <dbReference type="Proteomes" id="UP001209276"/>
    </source>
</evidence>
<dbReference type="Pfam" id="PF26595">
    <property type="entry name" value="A_ENA"/>
    <property type="match status" value="1"/>
</dbReference>
<dbReference type="InterPro" id="IPR058705">
    <property type="entry name" value="A_ENA"/>
</dbReference>
<accession>A0ABT4G4B7</accession>
<keyword evidence="2" id="KW-1185">Reference proteome</keyword>
<protein>
    <submittedName>
        <fullName evidence="1">Collagen-like protein</fullName>
    </submittedName>
</protein>
<comment type="caution">
    <text evidence="1">The sequence shown here is derived from an EMBL/GenBank/DDBJ whole genome shotgun (WGS) entry which is preliminary data.</text>
</comment>
<dbReference type="Proteomes" id="UP001209276">
    <property type="component" value="Unassembled WGS sequence"/>
</dbReference>
<dbReference type="GeneID" id="76994807"/>
<dbReference type="EMBL" id="JAMDMM010000066">
    <property type="protein sequence ID" value="MCY9610924.1"/>
    <property type="molecule type" value="Genomic_DNA"/>
</dbReference>
<gene>
    <name evidence="1" type="ORF">M5W83_27645</name>
</gene>
<name>A0ABT4G4B7_PANTH</name>